<dbReference type="Proteomes" id="UP001054945">
    <property type="component" value="Unassembled WGS sequence"/>
</dbReference>
<comment type="caution">
    <text evidence="1">The sequence shown here is derived from an EMBL/GenBank/DDBJ whole genome shotgun (WGS) entry which is preliminary data.</text>
</comment>
<reference evidence="1 2" key="1">
    <citation type="submission" date="2021-06" db="EMBL/GenBank/DDBJ databases">
        <title>Caerostris extrusa draft genome.</title>
        <authorList>
            <person name="Kono N."/>
            <person name="Arakawa K."/>
        </authorList>
    </citation>
    <scope>NUCLEOTIDE SEQUENCE [LARGE SCALE GENOMIC DNA]</scope>
</reference>
<evidence type="ECO:0000313" key="2">
    <source>
        <dbReference type="Proteomes" id="UP001054945"/>
    </source>
</evidence>
<dbReference type="AlphaFoldDB" id="A0AAV4RQL6"/>
<organism evidence="1 2">
    <name type="scientific">Caerostris extrusa</name>
    <name type="common">Bark spider</name>
    <name type="synonym">Caerostris bankana</name>
    <dbReference type="NCBI Taxonomy" id="172846"/>
    <lineage>
        <taxon>Eukaryota</taxon>
        <taxon>Metazoa</taxon>
        <taxon>Ecdysozoa</taxon>
        <taxon>Arthropoda</taxon>
        <taxon>Chelicerata</taxon>
        <taxon>Arachnida</taxon>
        <taxon>Araneae</taxon>
        <taxon>Araneomorphae</taxon>
        <taxon>Entelegynae</taxon>
        <taxon>Araneoidea</taxon>
        <taxon>Araneidae</taxon>
        <taxon>Caerostris</taxon>
    </lineage>
</organism>
<gene>
    <name evidence="1" type="ORF">CEXT_427121</name>
</gene>
<protein>
    <submittedName>
        <fullName evidence="1">Uncharacterized protein</fullName>
    </submittedName>
</protein>
<evidence type="ECO:0000313" key="1">
    <source>
        <dbReference type="EMBL" id="GIY22631.1"/>
    </source>
</evidence>
<accession>A0AAV4RQL6</accession>
<dbReference type="EMBL" id="BPLR01008178">
    <property type="protein sequence ID" value="GIY22631.1"/>
    <property type="molecule type" value="Genomic_DNA"/>
</dbReference>
<keyword evidence="2" id="KW-1185">Reference proteome</keyword>
<sequence length="118" mass="13832">MVSLQFQSHHLLITNHFHGTQSHFIRLGNIKLFHNPRHSISQECAHLKAFASGETYLKIWVNNPIRGFPRHYCRGLKQRCIDYACFVNKVKHRESLLACLVGKINTLKDGLSNNYWWM</sequence>
<name>A0AAV4RQL6_CAEEX</name>
<proteinExistence type="predicted"/>